<proteinExistence type="predicted"/>
<evidence type="ECO:0000313" key="3">
    <source>
        <dbReference type="EMBL" id="QDY75482.1"/>
    </source>
</evidence>
<keyword evidence="4" id="KW-1185">Reference proteome</keyword>
<feature type="transmembrane region" description="Helical" evidence="2">
    <location>
        <begin position="58"/>
        <end position="77"/>
    </location>
</feature>
<dbReference type="Proteomes" id="UP000320580">
    <property type="component" value="Chromosome"/>
</dbReference>
<dbReference type="RefSeq" id="WP_146478794.1">
    <property type="nucleotide sequence ID" value="NZ_CP042266.1"/>
</dbReference>
<sequence>MPYVHGQGRTRAERDTITVEIGYALISAAFAAAVVFGAVAGPALLFSLPGALADGLLIAGRGAAVLVFAVRVVTVLWRFAPSRRRDGAAGTTGLPAGGAQPSQPGRTRPDS</sequence>
<accession>A0A5B8ICD4</accession>
<protein>
    <submittedName>
        <fullName evidence="3">Uncharacterized protein</fullName>
    </submittedName>
</protein>
<dbReference type="Pfam" id="PF19857">
    <property type="entry name" value="DUF6332"/>
    <property type="match status" value="1"/>
</dbReference>
<evidence type="ECO:0000256" key="2">
    <source>
        <dbReference type="SAM" id="Phobius"/>
    </source>
</evidence>
<feature type="transmembrane region" description="Helical" evidence="2">
    <location>
        <begin position="21"/>
        <end position="46"/>
    </location>
</feature>
<evidence type="ECO:0000256" key="1">
    <source>
        <dbReference type="SAM" id="MobiDB-lite"/>
    </source>
</evidence>
<dbReference type="InterPro" id="IPR046295">
    <property type="entry name" value="DUF6332"/>
</dbReference>
<name>A0A5B8ICD4_9ACTN</name>
<feature type="compositionally biased region" description="Low complexity" evidence="1">
    <location>
        <begin position="88"/>
        <end position="99"/>
    </location>
</feature>
<feature type="region of interest" description="Disordered" evidence="1">
    <location>
        <begin position="85"/>
        <end position="111"/>
    </location>
</feature>
<dbReference type="EMBL" id="CP042266">
    <property type="protein sequence ID" value="QDY75482.1"/>
    <property type="molecule type" value="Genomic_DNA"/>
</dbReference>
<reference evidence="3 4" key="1">
    <citation type="submission" date="2019-07" db="EMBL/GenBank/DDBJ databases">
        <authorList>
            <person name="Zhu P."/>
        </authorList>
    </citation>
    <scope>NUCLEOTIDE SEQUENCE [LARGE SCALE GENOMIC DNA]</scope>
    <source>
        <strain evidence="3 4">SSL-25</strain>
    </source>
</reference>
<gene>
    <name evidence="3" type="ORF">FQU76_01990</name>
</gene>
<keyword evidence="2" id="KW-1133">Transmembrane helix</keyword>
<dbReference type="KEGG" id="sqz:FQU76_01990"/>
<keyword evidence="2" id="KW-0472">Membrane</keyword>
<dbReference type="AlphaFoldDB" id="A0A5B8ICD4"/>
<organism evidence="3 4">
    <name type="scientific">Streptomyces qinzhouensis</name>
    <dbReference type="NCBI Taxonomy" id="2599401"/>
    <lineage>
        <taxon>Bacteria</taxon>
        <taxon>Bacillati</taxon>
        <taxon>Actinomycetota</taxon>
        <taxon>Actinomycetes</taxon>
        <taxon>Kitasatosporales</taxon>
        <taxon>Streptomycetaceae</taxon>
        <taxon>Streptomyces</taxon>
    </lineage>
</organism>
<evidence type="ECO:0000313" key="4">
    <source>
        <dbReference type="Proteomes" id="UP000320580"/>
    </source>
</evidence>
<keyword evidence="2" id="KW-0812">Transmembrane</keyword>